<dbReference type="Proteomes" id="UP000281975">
    <property type="component" value="Unassembled WGS sequence"/>
</dbReference>
<gene>
    <name evidence="2" type="ORF">C7446_1841</name>
</gene>
<dbReference type="PROSITE" id="PS51257">
    <property type="entry name" value="PROKAR_LIPOPROTEIN"/>
    <property type="match status" value="1"/>
</dbReference>
<keyword evidence="1" id="KW-0732">Signal</keyword>
<organism evidence="2 3">
    <name type="scientific">Kushneria sinocarnis</name>
    <dbReference type="NCBI Taxonomy" id="595502"/>
    <lineage>
        <taxon>Bacteria</taxon>
        <taxon>Pseudomonadati</taxon>
        <taxon>Pseudomonadota</taxon>
        <taxon>Gammaproteobacteria</taxon>
        <taxon>Oceanospirillales</taxon>
        <taxon>Halomonadaceae</taxon>
        <taxon>Kushneria</taxon>
    </lineage>
</organism>
<protein>
    <submittedName>
        <fullName evidence="2">Type III secretion system (T3SS) chaperone YscW</fullName>
    </submittedName>
</protein>
<proteinExistence type="predicted"/>
<dbReference type="EMBL" id="RBIN01000005">
    <property type="protein sequence ID" value="RKR03320.1"/>
    <property type="molecule type" value="Genomic_DNA"/>
</dbReference>
<evidence type="ECO:0000313" key="3">
    <source>
        <dbReference type="Proteomes" id="UP000281975"/>
    </source>
</evidence>
<dbReference type="AlphaFoldDB" id="A0A420WW59"/>
<reference evidence="2 3" key="1">
    <citation type="submission" date="2018-10" db="EMBL/GenBank/DDBJ databases">
        <title>Genomic Encyclopedia of Type Strains, Phase IV (KMG-IV): sequencing the most valuable type-strain genomes for metagenomic binning, comparative biology and taxonomic classification.</title>
        <authorList>
            <person name="Goeker M."/>
        </authorList>
    </citation>
    <scope>NUCLEOTIDE SEQUENCE [LARGE SCALE GENOMIC DNA]</scope>
    <source>
        <strain evidence="2 3">DSM 23229</strain>
    </source>
</reference>
<keyword evidence="3" id="KW-1185">Reference proteome</keyword>
<sequence length="140" mass="15145">MRARKSAPLLALACISGLLGGCSLFAGEPQLETLSGQLTSETTTSLPADATIEVRLIEHGGDDTTLATTELHHPGPFPIDYQLRYDAAALRTDHRYTLDATIRVNTRVRYLNGDTVPLSTEHDPGQPLDIPMVPVNRPDA</sequence>
<dbReference type="OrthoDB" id="6169270at2"/>
<dbReference type="Pfam" id="PF09619">
    <property type="entry name" value="YscW"/>
    <property type="match status" value="1"/>
</dbReference>
<comment type="caution">
    <text evidence="2">The sequence shown here is derived from an EMBL/GenBank/DDBJ whole genome shotgun (WGS) entry which is preliminary data.</text>
</comment>
<evidence type="ECO:0000313" key="2">
    <source>
        <dbReference type="EMBL" id="RKR03320.1"/>
    </source>
</evidence>
<dbReference type="InterPro" id="IPR039366">
    <property type="entry name" value="Pilotin"/>
</dbReference>
<feature type="chain" id="PRO_5019128161" evidence="1">
    <location>
        <begin position="27"/>
        <end position="140"/>
    </location>
</feature>
<name>A0A420WW59_9GAMM</name>
<feature type="signal peptide" evidence="1">
    <location>
        <begin position="1"/>
        <end position="26"/>
    </location>
</feature>
<accession>A0A420WW59</accession>
<dbReference type="RefSeq" id="WP_121172802.1">
    <property type="nucleotide sequence ID" value="NZ_RBIN01000005.1"/>
</dbReference>
<evidence type="ECO:0000256" key="1">
    <source>
        <dbReference type="SAM" id="SignalP"/>
    </source>
</evidence>